<dbReference type="NCBIfam" id="NF004939">
    <property type="entry name" value="PRK06292.1-1"/>
    <property type="match status" value="1"/>
</dbReference>
<dbReference type="SUPFAM" id="SSF55424">
    <property type="entry name" value="FAD/NAD-linked reductases, dimerisation (C-terminal) domain"/>
    <property type="match status" value="1"/>
</dbReference>
<feature type="active site" description="Proton acceptor" evidence="4">
    <location>
        <position position="438"/>
    </location>
</feature>
<evidence type="ECO:0000313" key="9">
    <source>
        <dbReference type="EMBL" id="AKH20242.1"/>
    </source>
</evidence>
<dbReference type="PANTHER" id="PTHR43014">
    <property type="entry name" value="MERCURIC REDUCTASE"/>
    <property type="match status" value="1"/>
</dbReference>
<evidence type="ECO:0000256" key="3">
    <source>
        <dbReference type="ARBA" id="ARBA00022827"/>
    </source>
</evidence>
<dbReference type="Pfam" id="PF02852">
    <property type="entry name" value="Pyr_redox_dim"/>
    <property type="match status" value="1"/>
</dbReference>
<feature type="binding site" evidence="5">
    <location>
        <begin position="144"/>
        <end position="146"/>
    </location>
    <ligand>
        <name>FAD</name>
        <dbReference type="ChEBI" id="CHEBI:57692"/>
    </ligand>
</feature>
<feature type="domain" description="FAD/NAD(P)-binding" evidence="8">
    <location>
        <begin position="9"/>
        <end position="322"/>
    </location>
</feature>
<dbReference type="AlphaFoldDB" id="A0A0F7JX87"/>
<evidence type="ECO:0000256" key="6">
    <source>
        <dbReference type="PIRSR" id="PIRSR000350-4"/>
    </source>
</evidence>
<evidence type="ECO:0000256" key="4">
    <source>
        <dbReference type="PIRSR" id="PIRSR000350-2"/>
    </source>
</evidence>
<dbReference type="InterPro" id="IPR001100">
    <property type="entry name" value="Pyr_nuc-diS_OxRdtase"/>
</dbReference>
<keyword evidence="3 5" id="KW-0274">FAD</keyword>
<keyword evidence="5" id="KW-0547">Nucleotide-binding</keyword>
<evidence type="ECO:0000259" key="8">
    <source>
        <dbReference type="Pfam" id="PF07992"/>
    </source>
</evidence>
<dbReference type="Pfam" id="PF07992">
    <property type="entry name" value="Pyr_redox_2"/>
    <property type="match status" value="1"/>
</dbReference>
<dbReference type="InterPro" id="IPR036188">
    <property type="entry name" value="FAD/NAD-bd_sf"/>
</dbReference>
<reference evidence="9 10" key="1">
    <citation type="journal article" date="2015" name="Genome Announc.">
        <title>Complete Genome Sequence of Sedimenticola thiotaurini Strain SIP-G1, a Polyphosphate- and Polyhydroxyalkanoate-Accumulating Sulfur-Oxidizing Gammaproteobacterium Isolated from Salt Marsh Sediments.</title>
        <authorList>
            <person name="Flood B.E."/>
            <person name="Jones D.S."/>
            <person name="Bailey J.V."/>
        </authorList>
    </citation>
    <scope>NUCLEOTIDE SEQUENCE [LARGE SCALE GENOMIC DNA]</scope>
    <source>
        <strain evidence="9 10">SIP-G1</strain>
    </source>
</reference>
<comment type="cofactor">
    <cofactor evidence="5">
        <name>FAD</name>
        <dbReference type="ChEBI" id="CHEBI:57692"/>
    </cofactor>
    <text evidence="5">Binds 1 FAD per subunit.</text>
</comment>
<dbReference type="GO" id="GO:0003955">
    <property type="term" value="F:NAD(P)H dehydrogenase (quinone) activity"/>
    <property type="evidence" value="ECO:0007669"/>
    <property type="project" value="TreeGrafter"/>
</dbReference>
<dbReference type="KEGG" id="seds:AAY24_07655"/>
<accession>A0A0F7JX87</accession>
<dbReference type="SUPFAM" id="SSF51905">
    <property type="entry name" value="FAD/NAD(P)-binding domain"/>
    <property type="match status" value="1"/>
</dbReference>
<evidence type="ECO:0000259" key="7">
    <source>
        <dbReference type="Pfam" id="PF02852"/>
    </source>
</evidence>
<feature type="binding site" evidence="5">
    <location>
        <position position="265"/>
    </location>
    <ligand>
        <name>NAD(+)</name>
        <dbReference type="ChEBI" id="CHEBI:57540"/>
    </ligand>
</feature>
<dbReference type="PATRIC" id="fig|1543721.4.peg.1587"/>
<comment type="similarity">
    <text evidence="1">Belongs to the class-I pyridine nucleotide-disulfide oxidoreductase family.</text>
</comment>
<feature type="binding site" evidence="5">
    <location>
        <position position="54"/>
    </location>
    <ligand>
        <name>FAD</name>
        <dbReference type="ChEBI" id="CHEBI:57692"/>
    </ligand>
</feature>
<dbReference type="InterPro" id="IPR016156">
    <property type="entry name" value="FAD/NAD-linked_Rdtase_dimer_sf"/>
</dbReference>
<proteinExistence type="inferred from homology"/>
<dbReference type="GO" id="GO:0050660">
    <property type="term" value="F:flavin adenine dinucleotide binding"/>
    <property type="evidence" value="ECO:0007669"/>
    <property type="project" value="TreeGrafter"/>
</dbReference>
<dbReference type="InterPro" id="IPR004099">
    <property type="entry name" value="Pyr_nucl-diS_OxRdtase_dimer"/>
</dbReference>
<evidence type="ECO:0000256" key="1">
    <source>
        <dbReference type="ARBA" id="ARBA00007532"/>
    </source>
</evidence>
<dbReference type="PRINTS" id="PR00368">
    <property type="entry name" value="FADPNR"/>
</dbReference>
<protein>
    <submittedName>
        <fullName evidence="9">Dihydrolipoamide dehydrogenase</fullName>
    </submittedName>
</protein>
<keyword evidence="5" id="KW-0520">NAD</keyword>
<organism evidence="9 10">
    <name type="scientific">Sedimenticola thiotaurini</name>
    <dbReference type="NCBI Taxonomy" id="1543721"/>
    <lineage>
        <taxon>Bacteria</taxon>
        <taxon>Pseudomonadati</taxon>
        <taxon>Pseudomonadota</taxon>
        <taxon>Gammaproteobacteria</taxon>
        <taxon>Chromatiales</taxon>
        <taxon>Sedimenticolaceae</taxon>
        <taxon>Sedimenticola</taxon>
    </lineage>
</organism>
<dbReference type="Gene3D" id="3.50.50.60">
    <property type="entry name" value="FAD/NAD(P)-binding domain"/>
    <property type="match status" value="2"/>
</dbReference>
<keyword evidence="2" id="KW-0285">Flavoprotein</keyword>
<keyword evidence="10" id="KW-1185">Reference proteome</keyword>
<dbReference type="EMBL" id="CP011412">
    <property type="protein sequence ID" value="AKH20242.1"/>
    <property type="molecule type" value="Genomic_DNA"/>
</dbReference>
<name>A0A0F7JX87_9GAMM</name>
<dbReference type="PANTHER" id="PTHR43014:SF4">
    <property type="entry name" value="PYRIDINE NUCLEOTIDE-DISULFIDE OXIDOREDUCTASE RCLA-RELATED"/>
    <property type="match status" value="1"/>
</dbReference>
<sequence length="471" mass="50916">MTVEEKNVDIAIIGSGSAGLYALGRVKASGKSFVLINGGEQGTTCARVGCMPSKVLIQIAEDYHRCGILGRYGVEGHKSLTLDGEEALGHVQDLRDNFVDRVISNSTAQMSDEVFLEGYARFIEPHLLEVNGKRVRADKIIIATGSRPVIPKPWQAFGDRILTTDTLFEQEQLPESLAVIGLGVIGLEIGQSMARLGVETTGFDQLETIGGLDDPAVAKAAIEIIGRDFPLHLGHPAEITEEGDKLRVTAGEHSVVVDKVLASLGRRPNLDNLQIENAGIDLGVHAIPAYNPNTMQIGDSHIFLAGDVNAERPLLHEAGDEGRIAGHNASSDQIQAFKRKTPLAINFVDPNICHVGKRWSELDYAQTAVGEVNMAPVGRALIMGKNKGVIRVYADKVSGKLLGAEMICAKGENLAHLLAWCIEQELTVGQLLQMPFYHPVIEEALQAALYDLYAKVETKNSGPITELKMID</sequence>
<feature type="disulfide bond" description="Redox-active" evidence="6">
    <location>
        <begin position="45"/>
        <end position="50"/>
    </location>
</feature>
<evidence type="ECO:0000256" key="2">
    <source>
        <dbReference type="ARBA" id="ARBA00022630"/>
    </source>
</evidence>
<dbReference type="Proteomes" id="UP000034410">
    <property type="component" value="Chromosome"/>
</dbReference>
<feature type="binding site" evidence="5">
    <location>
        <position position="307"/>
    </location>
    <ligand>
        <name>FAD</name>
        <dbReference type="ChEBI" id="CHEBI:57692"/>
    </ligand>
</feature>
<dbReference type="PIRSF" id="PIRSF000350">
    <property type="entry name" value="Mercury_reductase_MerA"/>
    <property type="match status" value="1"/>
</dbReference>
<gene>
    <name evidence="9" type="ORF">AAY24_07655</name>
</gene>
<feature type="binding site" evidence="5">
    <location>
        <begin position="181"/>
        <end position="188"/>
    </location>
    <ligand>
        <name>NAD(+)</name>
        <dbReference type="ChEBI" id="CHEBI:57540"/>
    </ligand>
</feature>
<feature type="domain" description="Pyridine nucleotide-disulphide oxidoreductase dimerisation" evidence="7">
    <location>
        <begin position="346"/>
        <end position="448"/>
    </location>
</feature>
<evidence type="ECO:0000313" key="10">
    <source>
        <dbReference type="Proteomes" id="UP000034410"/>
    </source>
</evidence>
<dbReference type="PRINTS" id="PR00411">
    <property type="entry name" value="PNDRDTASEI"/>
</dbReference>
<evidence type="ECO:0000256" key="5">
    <source>
        <dbReference type="PIRSR" id="PIRSR000350-3"/>
    </source>
</evidence>
<dbReference type="InterPro" id="IPR023753">
    <property type="entry name" value="FAD/NAD-binding_dom"/>
</dbReference>
<dbReference type="Gene3D" id="3.30.390.30">
    <property type="match status" value="1"/>
</dbReference>